<dbReference type="GO" id="GO:0006508">
    <property type="term" value="P:proteolysis"/>
    <property type="evidence" value="ECO:0007669"/>
    <property type="project" value="UniProtKB-KW"/>
</dbReference>
<dbReference type="AlphaFoldDB" id="A0A543AM18"/>
<proteinExistence type="inferred from homology"/>
<dbReference type="Pfam" id="PF01435">
    <property type="entry name" value="Peptidase_M48"/>
    <property type="match status" value="1"/>
</dbReference>
<organism evidence="14 15">
    <name type="scientific">Enteractinococcus coprophilus</name>
    <dbReference type="NCBI Taxonomy" id="1027633"/>
    <lineage>
        <taxon>Bacteria</taxon>
        <taxon>Bacillati</taxon>
        <taxon>Actinomycetota</taxon>
        <taxon>Actinomycetes</taxon>
        <taxon>Micrococcales</taxon>
        <taxon>Micrococcaceae</taxon>
    </lineage>
</organism>
<evidence type="ECO:0000256" key="10">
    <source>
        <dbReference type="ARBA" id="ARBA00023049"/>
    </source>
</evidence>
<evidence type="ECO:0000313" key="15">
    <source>
        <dbReference type="Proteomes" id="UP000319746"/>
    </source>
</evidence>
<protein>
    <recommendedName>
        <fullName evidence="12">Protease HtpX homolog</fullName>
        <ecNumber evidence="12">3.4.24.-</ecNumber>
    </recommendedName>
</protein>
<feature type="binding site" evidence="12">
    <location>
        <position position="143"/>
    </location>
    <ligand>
        <name>Zn(2+)</name>
        <dbReference type="ChEBI" id="CHEBI:29105"/>
        <note>catalytic</note>
    </ligand>
</feature>
<dbReference type="InterPro" id="IPR050083">
    <property type="entry name" value="HtpX_protease"/>
</dbReference>
<comment type="similarity">
    <text evidence="2 12">Belongs to the peptidase M48B family.</text>
</comment>
<dbReference type="GO" id="GO:0005886">
    <property type="term" value="C:plasma membrane"/>
    <property type="evidence" value="ECO:0007669"/>
    <property type="project" value="UniProtKB-SubCell"/>
</dbReference>
<dbReference type="EC" id="3.4.24.-" evidence="12"/>
<evidence type="ECO:0000256" key="2">
    <source>
        <dbReference type="ARBA" id="ARBA00009779"/>
    </source>
</evidence>
<reference evidence="14 15" key="1">
    <citation type="submission" date="2019-06" db="EMBL/GenBank/DDBJ databases">
        <title>Sequencing the genomes of 1000 actinobacteria strains.</title>
        <authorList>
            <person name="Klenk H.-P."/>
        </authorList>
    </citation>
    <scope>NUCLEOTIDE SEQUENCE [LARGE SCALE GENOMIC DNA]</scope>
    <source>
        <strain evidence="14 15">DSM 24083</strain>
    </source>
</reference>
<evidence type="ECO:0000256" key="1">
    <source>
        <dbReference type="ARBA" id="ARBA00004651"/>
    </source>
</evidence>
<keyword evidence="10 12" id="KW-0482">Metalloprotease</keyword>
<feature type="transmembrane region" description="Helical" evidence="12">
    <location>
        <begin position="12"/>
        <end position="30"/>
    </location>
</feature>
<dbReference type="Gene3D" id="3.30.2010.10">
    <property type="entry name" value="Metalloproteases ('zincins'), catalytic domain"/>
    <property type="match status" value="1"/>
</dbReference>
<evidence type="ECO:0000256" key="12">
    <source>
        <dbReference type="HAMAP-Rule" id="MF_00188"/>
    </source>
</evidence>
<feature type="binding site" evidence="12">
    <location>
        <position position="139"/>
    </location>
    <ligand>
        <name>Zn(2+)</name>
        <dbReference type="ChEBI" id="CHEBI:29105"/>
        <note>catalytic</note>
    </ligand>
</feature>
<feature type="binding site" evidence="12">
    <location>
        <position position="205"/>
    </location>
    <ligand>
        <name>Zn(2+)</name>
        <dbReference type="ChEBI" id="CHEBI:29105"/>
        <note>catalytic</note>
    </ligand>
</feature>
<feature type="active site" evidence="12">
    <location>
        <position position="140"/>
    </location>
</feature>
<keyword evidence="8 12" id="KW-0862">Zinc</keyword>
<evidence type="ECO:0000256" key="9">
    <source>
        <dbReference type="ARBA" id="ARBA00022989"/>
    </source>
</evidence>
<dbReference type="PANTHER" id="PTHR43221">
    <property type="entry name" value="PROTEASE HTPX"/>
    <property type="match status" value="1"/>
</dbReference>
<name>A0A543AM18_9MICC</name>
<comment type="cofactor">
    <cofactor evidence="12">
        <name>Zn(2+)</name>
        <dbReference type="ChEBI" id="CHEBI:29105"/>
    </cofactor>
    <text evidence="12">Binds 1 zinc ion per subunit.</text>
</comment>
<keyword evidence="3 12" id="KW-1003">Cell membrane</keyword>
<feature type="transmembrane region" description="Helical" evidence="12">
    <location>
        <begin position="149"/>
        <end position="169"/>
    </location>
</feature>
<dbReference type="OrthoDB" id="15218at2"/>
<evidence type="ECO:0000256" key="7">
    <source>
        <dbReference type="ARBA" id="ARBA00022801"/>
    </source>
</evidence>
<accession>A0A543AM18</accession>
<keyword evidence="9 12" id="KW-1133">Transmembrane helix</keyword>
<evidence type="ECO:0000256" key="6">
    <source>
        <dbReference type="ARBA" id="ARBA00022723"/>
    </source>
</evidence>
<feature type="transmembrane region" description="Helical" evidence="12">
    <location>
        <begin position="36"/>
        <end position="55"/>
    </location>
</feature>
<feature type="domain" description="Peptidase M48" evidence="13">
    <location>
        <begin position="74"/>
        <end position="280"/>
    </location>
</feature>
<evidence type="ECO:0000256" key="3">
    <source>
        <dbReference type="ARBA" id="ARBA00022475"/>
    </source>
</evidence>
<keyword evidence="15" id="KW-1185">Reference proteome</keyword>
<keyword evidence="7 12" id="KW-0378">Hydrolase</keyword>
<evidence type="ECO:0000256" key="8">
    <source>
        <dbReference type="ARBA" id="ARBA00022833"/>
    </source>
</evidence>
<dbReference type="PANTHER" id="PTHR43221:SF1">
    <property type="entry name" value="PROTEASE HTPX"/>
    <property type="match status" value="1"/>
</dbReference>
<dbReference type="InterPro" id="IPR022919">
    <property type="entry name" value="Pept_M48_protease_HtpX"/>
</dbReference>
<evidence type="ECO:0000313" key="14">
    <source>
        <dbReference type="EMBL" id="TQL73605.1"/>
    </source>
</evidence>
<comment type="caution">
    <text evidence="14">The sequence shown here is derived from an EMBL/GenBank/DDBJ whole genome shotgun (WGS) entry which is preliminary data.</text>
</comment>
<keyword evidence="14" id="KW-0346">Stress response</keyword>
<dbReference type="EMBL" id="VFOU01000001">
    <property type="protein sequence ID" value="TQL73605.1"/>
    <property type="molecule type" value="Genomic_DNA"/>
</dbReference>
<dbReference type="InterPro" id="IPR001915">
    <property type="entry name" value="Peptidase_M48"/>
</dbReference>
<evidence type="ECO:0000256" key="4">
    <source>
        <dbReference type="ARBA" id="ARBA00022670"/>
    </source>
</evidence>
<comment type="subcellular location">
    <subcellularLocation>
        <location evidence="1 12">Cell membrane</location>
        <topology evidence="1 12">Multi-pass membrane protein</topology>
    </subcellularLocation>
</comment>
<dbReference type="GO" id="GO:0008270">
    <property type="term" value="F:zinc ion binding"/>
    <property type="evidence" value="ECO:0007669"/>
    <property type="project" value="UniProtKB-UniRule"/>
</dbReference>
<feature type="transmembrane region" description="Helical" evidence="12">
    <location>
        <begin position="181"/>
        <end position="200"/>
    </location>
</feature>
<keyword evidence="11 12" id="KW-0472">Membrane</keyword>
<evidence type="ECO:0000259" key="13">
    <source>
        <dbReference type="Pfam" id="PF01435"/>
    </source>
</evidence>
<dbReference type="HAMAP" id="MF_00188">
    <property type="entry name" value="Pept_M48_protease_HtpX"/>
    <property type="match status" value="1"/>
</dbReference>
<dbReference type="GO" id="GO:0004222">
    <property type="term" value="F:metalloendopeptidase activity"/>
    <property type="evidence" value="ECO:0007669"/>
    <property type="project" value="UniProtKB-UniRule"/>
</dbReference>
<sequence length="289" mass="31460">MQRAARNRTKTWFLFALMLGILVAIGGAISGSTGSSMWIVLFTGIGLVTTAVTYWNSDKIALRSMQAYPADPNQFRGIYEMVHDLAQKAGQPAPRIYISPAQQPNAFATGRNPEYAAICFTEGIMHLLNPRELRAVTGHELMHVYNRDILTSSVAAALGTVIQGVAYMLMFNRGNNSNALLNLVAAILAPLAAGLVQAGISRDRETSADHDGAVLTGDPMALASALEKISGGVQRHPMPAEDHRVKAASHMMIANPFAGKIRNWFSTHPPMDERVERLTQQARDMGQHR</sequence>
<keyword evidence="4 12" id="KW-0645">Protease</keyword>
<dbReference type="RefSeq" id="WP_141863664.1">
    <property type="nucleotide sequence ID" value="NZ_BAABAN010000017.1"/>
</dbReference>
<dbReference type="Proteomes" id="UP000319746">
    <property type="component" value="Unassembled WGS sequence"/>
</dbReference>
<evidence type="ECO:0000256" key="5">
    <source>
        <dbReference type="ARBA" id="ARBA00022692"/>
    </source>
</evidence>
<keyword evidence="5 12" id="KW-0812">Transmembrane</keyword>
<evidence type="ECO:0000256" key="11">
    <source>
        <dbReference type="ARBA" id="ARBA00023136"/>
    </source>
</evidence>
<keyword evidence="6 12" id="KW-0479">Metal-binding</keyword>
<gene>
    <name evidence="12" type="primary">htpX</name>
    <name evidence="14" type="ORF">FB556_0046</name>
</gene>